<evidence type="ECO:0000313" key="2">
    <source>
        <dbReference type="Proteomes" id="UP000018936"/>
    </source>
</evidence>
<dbReference type="EMBL" id="AZIM01001054">
    <property type="protein sequence ID" value="ETE68286.1"/>
    <property type="molecule type" value="Genomic_DNA"/>
</dbReference>
<keyword evidence="2" id="KW-1185">Reference proteome</keyword>
<sequence length="70" mass="8170">MVDDAISLRLPSGILEQTGTTVDILQSDTMDHYLTFYMLECLLHSPKLLNWLLFQIPTCWQTILIKRYNP</sequence>
<dbReference type="GO" id="GO:0017134">
    <property type="term" value="F:fibroblast growth factor binding"/>
    <property type="evidence" value="ECO:0007669"/>
    <property type="project" value="TreeGrafter"/>
</dbReference>
<evidence type="ECO:0000313" key="1">
    <source>
        <dbReference type="EMBL" id="ETE68286.1"/>
    </source>
</evidence>
<dbReference type="InterPro" id="IPR008614">
    <property type="entry name" value="FIBP"/>
</dbReference>
<organism evidence="1 2">
    <name type="scientific">Ophiophagus hannah</name>
    <name type="common">King cobra</name>
    <name type="synonym">Naja hannah</name>
    <dbReference type="NCBI Taxonomy" id="8665"/>
    <lineage>
        <taxon>Eukaryota</taxon>
        <taxon>Metazoa</taxon>
        <taxon>Chordata</taxon>
        <taxon>Craniata</taxon>
        <taxon>Vertebrata</taxon>
        <taxon>Euteleostomi</taxon>
        <taxon>Lepidosauria</taxon>
        <taxon>Squamata</taxon>
        <taxon>Bifurcata</taxon>
        <taxon>Unidentata</taxon>
        <taxon>Episquamata</taxon>
        <taxon>Toxicofera</taxon>
        <taxon>Serpentes</taxon>
        <taxon>Colubroidea</taxon>
        <taxon>Elapidae</taxon>
        <taxon>Elapinae</taxon>
        <taxon>Ophiophagus</taxon>
    </lineage>
</organism>
<feature type="non-terminal residue" evidence="1">
    <location>
        <position position="1"/>
    </location>
</feature>
<accession>V8P259</accession>
<dbReference type="Pfam" id="PF05427">
    <property type="entry name" value="FIBP"/>
    <property type="match status" value="1"/>
</dbReference>
<protein>
    <submittedName>
        <fullName evidence="1">Uncharacterized protein</fullName>
    </submittedName>
</protein>
<dbReference type="PANTHER" id="PTHR13223">
    <property type="entry name" value="ACIDIC FIBROBLAST GROWTH FACTOR INTRACELLULAR BINDING PROTEIN"/>
    <property type="match status" value="1"/>
</dbReference>
<gene>
    <name evidence="1" type="ORF">L345_05920</name>
</gene>
<dbReference type="OrthoDB" id="16955at2759"/>
<reference evidence="1 2" key="1">
    <citation type="journal article" date="2013" name="Proc. Natl. Acad. Sci. U.S.A.">
        <title>The king cobra genome reveals dynamic gene evolution and adaptation in the snake venom system.</title>
        <authorList>
            <person name="Vonk F.J."/>
            <person name="Casewell N.R."/>
            <person name="Henkel C.V."/>
            <person name="Heimberg A.M."/>
            <person name="Jansen H.J."/>
            <person name="McCleary R.J."/>
            <person name="Kerkkamp H.M."/>
            <person name="Vos R.A."/>
            <person name="Guerreiro I."/>
            <person name="Calvete J.J."/>
            <person name="Wuster W."/>
            <person name="Woods A.E."/>
            <person name="Logan J.M."/>
            <person name="Harrison R.A."/>
            <person name="Castoe T.A."/>
            <person name="de Koning A.P."/>
            <person name="Pollock D.D."/>
            <person name="Yandell M."/>
            <person name="Calderon D."/>
            <person name="Renjifo C."/>
            <person name="Currier R.B."/>
            <person name="Salgado D."/>
            <person name="Pla D."/>
            <person name="Sanz L."/>
            <person name="Hyder A.S."/>
            <person name="Ribeiro J.M."/>
            <person name="Arntzen J.W."/>
            <person name="van den Thillart G.E."/>
            <person name="Boetzer M."/>
            <person name="Pirovano W."/>
            <person name="Dirks R.P."/>
            <person name="Spaink H.P."/>
            <person name="Duboule D."/>
            <person name="McGlinn E."/>
            <person name="Kini R.M."/>
            <person name="Richardson M.K."/>
        </authorList>
    </citation>
    <scope>NUCLEOTIDE SEQUENCE</scope>
    <source>
        <tissue evidence="1">Blood</tissue>
    </source>
</reference>
<proteinExistence type="predicted"/>
<comment type="caution">
    <text evidence="1">The sequence shown here is derived from an EMBL/GenBank/DDBJ whole genome shotgun (WGS) entry which is preliminary data.</text>
</comment>
<dbReference type="AlphaFoldDB" id="V8P259"/>
<dbReference type="PANTHER" id="PTHR13223:SF2">
    <property type="entry name" value="ACIDIC FIBROBLAST GROWTH FACTOR INTRACELLULAR-BINDING PROTEIN"/>
    <property type="match status" value="1"/>
</dbReference>
<dbReference type="Proteomes" id="UP000018936">
    <property type="component" value="Unassembled WGS sequence"/>
</dbReference>
<dbReference type="GO" id="GO:0070527">
    <property type="term" value="P:platelet aggregation"/>
    <property type="evidence" value="ECO:0007669"/>
    <property type="project" value="TreeGrafter"/>
</dbReference>
<dbReference type="GO" id="GO:0005634">
    <property type="term" value="C:nucleus"/>
    <property type="evidence" value="ECO:0007669"/>
    <property type="project" value="TreeGrafter"/>
</dbReference>
<name>V8P259_OPHHA</name>